<evidence type="ECO:0000256" key="4">
    <source>
        <dbReference type="ARBA" id="ARBA00011956"/>
    </source>
</evidence>
<proteinExistence type="inferred from homology"/>
<evidence type="ECO:0000256" key="5">
    <source>
        <dbReference type="ARBA" id="ARBA00022723"/>
    </source>
</evidence>
<dbReference type="NCBIfam" id="TIGR00218">
    <property type="entry name" value="manA"/>
    <property type="match status" value="1"/>
</dbReference>
<dbReference type="InterPro" id="IPR011051">
    <property type="entry name" value="RmlC_Cupin_sf"/>
</dbReference>
<dbReference type="InterPro" id="IPR001250">
    <property type="entry name" value="Man6P_Isoase-1"/>
</dbReference>
<accession>A0ABP8DZE4</accession>
<comment type="catalytic activity">
    <reaction evidence="1">
        <text>D-mannose 6-phosphate = D-fructose 6-phosphate</text>
        <dbReference type="Rhea" id="RHEA:12356"/>
        <dbReference type="ChEBI" id="CHEBI:58735"/>
        <dbReference type="ChEBI" id="CHEBI:61527"/>
        <dbReference type="EC" id="5.3.1.8"/>
    </reaction>
</comment>
<dbReference type="PANTHER" id="PTHR10309">
    <property type="entry name" value="MANNOSE-6-PHOSPHATE ISOMERASE"/>
    <property type="match status" value="1"/>
</dbReference>
<evidence type="ECO:0000256" key="6">
    <source>
        <dbReference type="ARBA" id="ARBA00022833"/>
    </source>
</evidence>
<dbReference type="Pfam" id="PF20511">
    <property type="entry name" value="PMI_typeI_cat"/>
    <property type="match status" value="1"/>
</dbReference>
<dbReference type="InterPro" id="IPR016305">
    <property type="entry name" value="Mannose-6-P_Isomerase"/>
</dbReference>
<reference evidence="10" key="1">
    <citation type="journal article" date="2019" name="Int. J. Syst. Evol. Microbiol.">
        <title>The Global Catalogue of Microorganisms (GCM) 10K type strain sequencing project: providing services to taxonomists for standard genome sequencing and annotation.</title>
        <authorList>
            <consortium name="The Broad Institute Genomics Platform"/>
            <consortium name="The Broad Institute Genome Sequencing Center for Infectious Disease"/>
            <person name="Wu L."/>
            <person name="Ma J."/>
        </authorList>
    </citation>
    <scope>NUCLEOTIDE SEQUENCE [LARGE SCALE GENOMIC DNA]</scope>
    <source>
        <strain evidence="10">JCM 17442</strain>
    </source>
</reference>
<evidence type="ECO:0000256" key="2">
    <source>
        <dbReference type="ARBA" id="ARBA00001947"/>
    </source>
</evidence>
<organism evidence="9 10">
    <name type="scientific">Frondihabitans peucedani</name>
    <dbReference type="NCBI Taxonomy" id="598626"/>
    <lineage>
        <taxon>Bacteria</taxon>
        <taxon>Bacillati</taxon>
        <taxon>Actinomycetota</taxon>
        <taxon>Actinomycetes</taxon>
        <taxon>Micrococcales</taxon>
        <taxon>Microbacteriaceae</taxon>
        <taxon>Frondihabitans</taxon>
    </lineage>
</organism>
<dbReference type="PIRSF" id="PIRSF001480">
    <property type="entry name" value="Mannose-6-phosphate_isomerase"/>
    <property type="match status" value="1"/>
</dbReference>
<dbReference type="InterPro" id="IPR046457">
    <property type="entry name" value="PMI_typeI_cat"/>
</dbReference>
<dbReference type="Gene3D" id="1.10.441.10">
    <property type="entry name" value="Phosphomannose Isomerase, domain 2"/>
    <property type="match status" value="1"/>
</dbReference>
<name>A0ABP8DZE4_9MICO</name>
<evidence type="ECO:0000256" key="1">
    <source>
        <dbReference type="ARBA" id="ARBA00000757"/>
    </source>
</evidence>
<comment type="similarity">
    <text evidence="3">Belongs to the mannose-6-phosphate isomerase type 1 family.</text>
</comment>
<dbReference type="PRINTS" id="PR00714">
    <property type="entry name" value="MAN6PISMRASE"/>
</dbReference>
<dbReference type="GO" id="GO:0016853">
    <property type="term" value="F:isomerase activity"/>
    <property type="evidence" value="ECO:0007669"/>
    <property type="project" value="UniProtKB-KW"/>
</dbReference>
<dbReference type="EMBL" id="BAABAU010000001">
    <property type="protein sequence ID" value="GAA4265345.1"/>
    <property type="molecule type" value="Genomic_DNA"/>
</dbReference>
<dbReference type="EC" id="5.3.1.8" evidence="4"/>
<evidence type="ECO:0000256" key="3">
    <source>
        <dbReference type="ARBA" id="ARBA00010772"/>
    </source>
</evidence>
<comment type="caution">
    <text evidence="9">The sequence shown here is derived from an EMBL/GenBank/DDBJ whole genome shotgun (WGS) entry which is preliminary data.</text>
</comment>
<keyword evidence="10" id="KW-1185">Reference proteome</keyword>
<keyword evidence="5" id="KW-0479">Metal-binding</keyword>
<gene>
    <name evidence="9" type="primary">manA</name>
    <name evidence="9" type="ORF">GCM10022256_09570</name>
</gene>
<keyword evidence="6" id="KW-0862">Zinc</keyword>
<feature type="domain" description="Phosphomannose isomerase type I catalytic" evidence="8">
    <location>
        <begin position="5"/>
        <end position="150"/>
    </location>
</feature>
<dbReference type="CDD" id="cd07011">
    <property type="entry name" value="cupin_PMI_type_I_N"/>
    <property type="match status" value="1"/>
</dbReference>
<protein>
    <recommendedName>
        <fullName evidence="4">mannose-6-phosphate isomerase</fullName>
        <ecNumber evidence="4">5.3.1.8</ecNumber>
    </recommendedName>
</protein>
<comment type="cofactor">
    <cofactor evidence="2">
        <name>Zn(2+)</name>
        <dbReference type="ChEBI" id="CHEBI:29105"/>
    </cofactor>
</comment>
<sequence length="392" mass="41188">MFLAITNVPRDYAWGSTEDISTLLGRKPSGKPEAELWLGAHPGSPSVIVNPAVVDGADTLADWIQAQPDRALGQGKRHLPFLMKVLAAGAPLSIQAHPTPQQAREGFERENRAGVPLLATERNYKDPFPKPEIIYALSDTFDALCGFRPLDTTLADIRALDDGSGRLDALGAHLDDSLQATVAWLFDGDDAAETISAVSAAAAALVASTEVAVSPSIATTAELAELYPGDPGVVVALLLNRVTLSKGEALFLPAGNIHAYLGGLGIELMAPSDNVLRGGLTPKHVDVPELLRVLDFEPLPLPYLRPTEAGAGVSRFDPTDVGFALLHVVPGEQGAVVSLGGPSIVLVTSGELHLKGQDGNIKLRQGESVYVTPDEWRLAVTGTGEAFVATSA</sequence>
<dbReference type="RefSeq" id="WP_344793883.1">
    <property type="nucleotide sequence ID" value="NZ_BAABAU010000001.1"/>
</dbReference>
<dbReference type="Proteomes" id="UP001501594">
    <property type="component" value="Unassembled WGS sequence"/>
</dbReference>
<dbReference type="InterPro" id="IPR014710">
    <property type="entry name" value="RmlC-like_jellyroll"/>
</dbReference>
<dbReference type="Gene3D" id="2.60.120.10">
    <property type="entry name" value="Jelly Rolls"/>
    <property type="match status" value="2"/>
</dbReference>
<dbReference type="SUPFAM" id="SSF51182">
    <property type="entry name" value="RmlC-like cupins"/>
    <property type="match status" value="1"/>
</dbReference>
<keyword evidence="7 9" id="KW-0413">Isomerase</keyword>
<evidence type="ECO:0000313" key="9">
    <source>
        <dbReference type="EMBL" id="GAA4265345.1"/>
    </source>
</evidence>
<evidence type="ECO:0000313" key="10">
    <source>
        <dbReference type="Proteomes" id="UP001501594"/>
    </source>
</evidence>
<evidence type="ECO:0000256" key="7">
    <source>
        <dbReference type="ARBA" id="ARBA00023235"/>
    </source>
</evidence>
<evidence type="ECO:0000259" key="8">
    <source>
        <dbReference type="Pfam" id="PF20511"/>
    </source>
</evidence>
<dbReference type="PANTHER" id="PTHR10309:SF0">
    <property type="entry name" value="MANNOSE-6-PHOSPHATE ISOMERASE"/>
    <property type="match status" value="1"/>
</dbReference>